<keyword evidence="3" id="KW-1185">Reference proteome</keyword>
<protein>
    <submittedName>
        <fullName evidence="2">MBL fold metallo-hydrolase</fullName>
    </submittedName>
</protein>
<dbReference type="Pfam" id="PF00753">
    <property type="entry name" value="Lactamase_B"/>
    <property type="match status" value="1"/>
</dbReference>
<reference evidence="3" key="1">
    <citation type="journal article" date="2019" name="Int. J. Syst. Evol. Microbiol.">
        <title>The Global Catalogue of Microorganisms (GCM) 10K type strain sequencing project: providing services to taxonomists for standard genome sequencing and annotation.</title>
        <authorList>
            <consortium name="The Broad Institute Genomics Platform"/>
            <consortium name="The Broad Institute Genome Sequencing Center for Infectious Disease"/>
            <person name="Wu L."/>
            <person name="Ma J."/>
        </authorList>
    </citation>
    <scope>NUCLEOTIDE SEQUENCE [LARGE SCALE GENOMIC DNA]</scope>
    <source>
        <strain evidence="3">CGMCC 4.7393</strain>
    </source>
</reference>
<dbReference type="SMART" id="SM00849">
    <property type="entry name" value="Lactamase_B"/>
    <property type="match status" value="1"/>
</dbReference>
<proteinExistence type="predicted"/>
<dbReference type="RefSeq" id="WP_082882947.1">
    <property type="nucleotide sequence ID" value="NZ_JBHSYQ010000003.1"/>
</dbReference>
<evidence type="ECO:0000259" key="1">
    <source>
        <dbReference type="SMART" id="SM00849"/>
    </source>
</evidence>
<dbReference type="PANTHER" id="PTHR42951:SF15">
    <property type="entry name" value="METALLO-BETA-LACTAMASE SUPERFAMILY PROTEIN"/>
    <property type="match status" value="1"/>
</dbReference>
<evidence type="ECO:0000313" key="2">
    <source>
        <dbReference type="EMBL" id="MFC6997588.1"/>
    </source>
</evidence>
<dbReference type="InterPro" id="IPR036866">
    <property type="entry name" value="RibonucZ/Hydroxyglut_hydro"/>
</dbReference>
<feature type="domain" description="Metallo-beta-lactamase" evidence="1">
    <location>
        <begin position="18"/>
        <end position="223"/>
    </location>
</feature>
<dbReference type="SUPFAM" id="SSF56281">
    <property type="entry name" value="Metallo-hydrolase/oxidoreductase"/>
    <property type="match status" value="1"/>
</dbReference>
<dbReference type="CDD" id="cd07721">
    <property type="entry name" value="yflN-like_MBL-fold"/>
    <property type="match status" value="1"/>
</dbReference>
<accession>A0ABW2DKM6</accession>
<dbReference type="InterPro" id="IPR050855">
    <property type="entry name" value="NDM-1-like"/>
</dbReference>
<name>A0ABW2DKM6_9BACT</name>
<organism evidence="2 3">
    <name type="scientific">Rufibacter roseus</name>
    <dbReference type="NCBI Taxonomy" id="1567108"/>
    <lineage>
        <taxon>Bacteria</taxon>
        <taxon>Pseudomonadati</taxon>
        <taxon>Bacteroidota</taxon>
        <taxon>Cytophagia</taxon>
        <taxon>Cytophagales</taxon>
        <taxon>Hymenobacteraceae</taxon>
        <taxon>Rufibacter</taxon>
    </lineage>
</organism>
<gene>
    <name evidence="2" type="ORF">ACFQHR_08125</name>
</gene>
<dbReference type="PANTHER" id="PTHR42951">
    <property type="entry name" value="METALLO-BETA-LACTAMASE DOMAIN-CONTAINING"/>
    <property type="match status" value="1"/>
</dbReference>
<dbReference type="EMBL" id="JBHSYQ010000003">
    <property type="protein sequence ID" value="MFC6997588.1"/>
    <property type="molecule type" value="Genomic_DNA"/>
</dbReference>
<dbReference type="InterPro" id="IPR001279">
    <property type="entry name" value="Metallo-B-lactamas"/>
</dbReference>
<sequence>MKAYPLNITFSHQGREETIHPVLMENETELVLIDCGYPGFKPLLEETLQQIGYSLSDLTGILITHHDIDHVGALAEIKEQFPHLTVYASETEASFINGSQKPARLQQAEDLQDSLPEEQKPGGLAFQQFLKTVQPVAVDVVLPETEKTLLFSDVLIIPTPGHTPGHISVYVPSSKTLIAADALVVENEELALANPEFTLDLPAALISVQKLATFDIEHLICFHGGYLAGNLPERIQQIGKKYSFAENSQ</sequence>
<dbReference type="Gene3D" id="3.60.15.10">
    <property type="entry name" value="Ribonuclease Z/Hydroxyacylglutathione hydrolase-like"/>
    <property type="match status" value="1"/>
</dbReference>
<comment type="caution">
    <text evidence="2">The sequence shown here is derived from an EMBL/GenBank/DDBJ whole genome shotgun (WGS) entry which is preliminary data.</text>
</comment>
<evidence type="ECO:0000313" key="3">
    <source>
        <dbReference type="Proteomes" id="UP001596405"/>
    </source>
</evidence>
<dbReference type="Proteomes" id="UP001596405">
    <property type="component" value="Unassembled WGS sequence"/>
</dbReference>